<comment type="caution">
    <text evidence="1">The sequence shown here is derived from an EMBL/GenBank/DDBJ whole genome shotgun (WGS) entry which is preliminary data.</text>
</comment>
<proteinExistence type="predicted"/>
<protein>
    <submittedName>
        <fullName evidence="1">Uncharacterized protein</fullName>
    </submittedName>
</protein>
<evidence type="ECO:0000313" key="1">
    <source>
        <dbReference type="EMBL" id="KAG9191204.1"/>
    </source>
</evidence>
<reference evidence="1" key="1">
    <citation type="submission" date="2021-07" db="EMBL/GenBank/DDBJ databases">
        <title>Genome Resource of American Ginseng Black Spot Pathogen Alternaria panax.</title>
        <authorList>
            <person name="Qiu C."/>
            <person name="Wang W."/>
            <person name="Liu Z."/>
        </authorList>
    </citation>
    <scope>NUCLEOTIDE SEQUENCE</scope>
    <source>
        <strain evidence="1">BNCC115425</strain>
    </source>
</reference>
<gene>
    <name evidence="1" type="ORF">G6011_09292</name>
</gene>
<dbReference type="EMBL" id="JAANER010000004">
    <property type="protein sequence ID" value="KAG9191204.1"/>
    <property type="molecule type" value="Genomic_DNA"/>
</dbReference>
<name>A0AAD4IB04_9PLEO</name>
<evidence type="ECO:0000313" key="2">
    <source>
        <dbReference type="Proteomes" id="UP001199106"/>
    </source>
</evidence>
<accession>A0AAD4IB04</accession>
<organism evidence="1 2">
    <name type="scientific">Alternaria panax</name>
    <dbReference type="NCBI Taxonomy" id="48097"/>
    <lineage>
        <taxon>Eukaryota</taxon>
        <taxon>Fungi</taxon>
        <taxon>Dikarya</taxon>
        <taxon>Ascomycota</taxon>
        <taxon>Pezizomycotina</taxon>
        <taxon>Dothideomycetes</taxon>
        <taxon>Pleosporomycetidae</taxon>
        <taxon>Pleosporales</taxon>
        <taxon>Pleosporineae</taxon>
        <taxon>Pleosporaceae</taxon>
        <taxon>Alternaria</taxon>
        <taxon>Alternaria sect. Panax</taxon>
    </lineage>
</organism>
<sequence length="154" mass="17887">MNGLDTWENITIIETCRRFKAPSLMRRLNRISRFNVTIPHDKIYAVLGLSVESLTPEKYPRLRVDYARGWQAVFRNVTRHCIEMPGSYGPKATLHILSSVLQECDNDGNFSWDKGQSSWVPKWDKMHSNCAIVQRLKHFAFHTTYDTEPCIVES</sequence>
<dbReference type="AlphaFoldDB" id="A0AAD4IB04"/>
<dbReference type="Proteomes" id="UP001199106">
    <property type="component" value="Unassembled WGS sequence"/>
</dbReference>
<keyword evidence="2" id="KW-1185">Reference proteome</keyword>